<proteinExistence type="predicted"/>
<dbReference type="SUPFAM" id="SSF140856">
    <property type="entry name" value="USP8 N-terminal domain-like"/>
    <property type="match status" value="1"/>
</dbReference>
<protein>
    <recommendedName>
        <fullName evidence="1">USP8 dimerisation domain-containing protein</fullName>
    </recommendedName>
</protein>
<dbReference type="PANTHER" id="PTHR12947:SF13">
    <property type="entry name" value="FI19924P1"/>
    <property type="match status" value="1"/>
</dbReference>
<name>A0A8S9XI02_APOLU</name>
<evidence type="ECO:0000259" key="1">
    <source>
        <dbReference type="Pfam" id="PF08969"/>
    </source>
</evidence>
<dbReference type="GO" id="GO:0005768">
    <property type="term" value="C:endosome"/>
    <property type="evidence" value="ECO:0007669"/>
    <property type="project" value="TreeGrafter"/>
</dbReference>
<evidence type="ECO:0000313" key="3">
    <source>
        <dbReference type="Proteomes" id="UP000466442"/>
    </source>
</evidence>
<dbReference type="PANTHER" id="PTHR12947">
    <property type="entry name" value="AMSH-LIKE PROTEASE"/>
    <property type="match status" value="1"/>
</dbReference>
<dbReference type="Pfam" id="PF08969">
    <property type="entry name" value="USP8_dimer"/>
    <property type="match status" value="1"/>
</dbReference>
<dbReference type="InterPro" id="IPR015063">
    <property type="entry name" value="USP8_dimer"/>
</dbReference>
<dbReference type="Proteomes" id="UP000466442">
    <property type="component" value="Unassembled WGS sequence"/>
</dbReference>
<feature type="domain" description="USP8 dimerisation" evidence="1">
    <location>
        <begin position="16"/>
        <end position="72"/>
    </location>
</feature>
<keyword evidence="3" id="KW-1185">Reference proteome</keyword>
<reference evidence="2" key="1">
    <citation type="journal article" date="2021" name="Mol. Ecol. Resour.">
        <title>Apolygus lucorum genome provides insights into omnivorousness and mesophyll feeding.</title>
        <authorList>
            <person name="Liu Y."/>
            <person name="Liu H."/>
            <person name="Wang H."/>
            <person name="Huang T."/>
            <person name="Liu B."/>
            <person name="Yang B."/>
            <person name="Yin L."/>
            <person name="Li B."/>
            <person name="Zhang Y."/>
            <person name="Zhang S."/>
            <person name="Jiang F."/>
            <person name="Zhang X."/>
            <person name="Ren Y."/>
            <person name="Wang B."/>
            <person name="Wang S."/>
            <person name="Lu Y."/>
            <person name="Wu K."/>
            <person name="Fan W."/>
            <person name="Wang G."/>
        </authorList>
    </citation>
    <scope>NUCLEOTIDE SEQUENCE</scope>
    <source>
        <strain evidence="2">12Hb</strain>
    </source>
</reference>
<gene>
    <name evidence="2" type="ORF">GE061_016625</name>
</gene>
<comment type="caution">
    <text evidence="2">The sequence shown here is derived from an EMBL/GenBank/DDBJ whole genome shotgun (WGS) entry which is preliminary data.</text>
</comment>
<sequence length="72" mass="8235">MDIKGPESSGKVLDPETRLKVITSYGNIVDIDANIPPRRYYRSGIEMVRMANVYLDEGSLENAFILYMKFMT</sequence>
<evidence type="ECO:0000313" key="2">
    <source>
        <dbReference type="EMBL" id="KAF6208174.1"/>
    </source>
</evidence>
<dbReference type="AlphaFoldDB" id="A0A8S9XI02"/>
<dbReference type="GO" id="GO:0070536">
    <property type="term" value="P:protein K63-linked deubiquitination"/>
    <property type="evidence" value="ECO:0007669"/>
    <property type="project" value="TreeGrafter"/>
</dbReference>
<accession>A0A8S9XI02</accession>
<dbReference type="EMBL" id="WIXP02000007">
    <property type="protein sequence ID" value="KAF6208174.1"/>
    <property type="molecule type" value="Genomic_DNA"/>
</dbReference>
<dbReference type="GO" id="GO:0061578">
    <property type="term" value="F:K63-linked deubiquitinase activity"/>
    <property type="evidence" value="ECO:0007669"/>
    <property type="project" value="TreeGrafter"/>
</dbReference>
<dbReference type="OrthoDB" id="3640at2759"/>
<organism evidence="2 3">
    <name type="scientific">Apolygus lucorum</name>
    <name type="common">Small green plant bug</name>
    <name type="synonym">Lygocoris lucorum</name>
    <dbReference type="NCBI Taxonomy" id="248454"/>
    <lineage>
        <taxon>Eukaryota</taxon>
        <taxon>Metazoa</taxon>
        <taxon>Ecdysozoa</taxon>
        <taxon>Arthropoda</taxon>
        <taxon>Hexapoda</taxon>
        <taxon>Insecta</taxon>
        <taxon>Pterygota</taxon>
        <taxon>Neoptera</taxon>
        <taxon>Paraneoptera</taxon>
        <taxon>Hemiptera</taxon>
        <taxon>Heteroptera</taxon>
        <taxon>Panheteroptera</taxon>
        <taxon>Cimicomorpha</taxon>
        <taxon>Miridae</taxon>
        <taxon>Mirini</taxon>
        <taxon>Apolygus</taxon>
    </lineage>
</organism>
<dbReference type="GO" id="GO:0016020">
    <property type="term" value="C:membrane"/>
    <property type="evidence" value="ECO:0007669"/>
    <property type="project" value="TreeGrafter"/>
</dbReference>
<dbReference type="Gene3D" id="1.20.58.80">
    <property type="entry name" value="Phosphotransferase system, lactose/cellobiose-type IIA subunit"/>
    <property type="match status" value="1"/>
</dbReference>